<name>M5FNU2_DACPD</name>
<dbReference type="OMA" id="WTLPINC"/>
<dbReference type="GeneID" id="63690557"/>
<dbReference type="SUPFAM" id="SSF52540">
    <property type="entry name" value="P-loop containing nucleoside triphosphate hydrolases"/>
    <property type="match status" value="1"/>
</dbReference>
<dbReference type="Proteomes" id="UP000030653">
    <property type="component" value="Unassembled WGS sequence"/>
</dbReference>
<dbReference type="EMBL" id="JH795875">
    <property type="protein sequence ID" value="EJT97930.1"/>
    <property type="molecule type" value="Genomic_DNA"/>
</dbReference>
<sequence>MVDHVQVRPAVQHALWTLPINCTNGAAAFLPMFEGMCVMLTENLAMSKSLVNGMIGTIMGIWYVSNSDGQWYPTAVMVNMPGCDHVQVGLPLNTICIQPTAKTWVYQTTGRTNLKKATHSISQKFLPLLPAYTYTDYKSQGWTLHRAIVDLCGCSTPQSAYVMLSQV</sequence>
<protein>
    <submittedName>
        <fullName evidence="1">Uncharacterized protein</fullName>
    </submittedName>
</protein>
<reference evidence="1 2" key="1">
    <citation type="journal article" date="2012" name="Science">
        <title>The Paleozoic origin of enzymatic lignin decomposition reconstructed from 31 fungal genomes.</title>
        <authorList>
            <person name="Floudas D."/>
            <person name="Binder M."/>
            <person name="Riley R."/>
            <person name="Barry K."/>
            <person name="Blanchette R.A."/>
            <person name="Henrissat B."/>
            <person name="Martinez A.T."/>
            <person name="Otillar R."/>
            <person name="Spatafora J.W."/>
            <person name="Yadav J.S."/>
            <person name="Aerts A."/>
            <person name="Benoit I."/>
            <person name="Boyd A."/>
            <person name="Carlson A."/>
            <person name="Copeland A."/>
            <person name="Coutinho P.M."/>
            <person name="de Vries R.P."/>
            <person name="Ferreira P."/>
            <person name="Findley K."/>
            <person name="Foster B."/>
            <person name="Gaskell J."/>
            <person name="Glotzer D."/>
            <person name="Gorecki P."/>
            <person name="Heitman J."/>
            <person name="Hesse C."/>
            <person name="Hori C."/>
            <person name="Igarashi K."/>
            <person name="Jurgens J.A."/>
            <person name="Kallen N."/>
            <person name="Kersten P."/>
            <person name="Kohler A."/>
            <person name="Kuees U."/>
            <person name="Kumar T.K.A."/>
            <person name="Kuo A."/>
            <person name="LaButti K."/>
            <person name="Larrondo L.F."/>
            <person name="Lindquist E."/>
            <person name="Ling A."/>
            <person name="Lombard V."/>
            <person name="Lucas S."/>
            <person name="Lundell T."/>
            <person name="Martin R."/>
            <person name="McLaughlin D.J."/>
            <person name="Morgenstern I."/>
            <person name="Morin E."/>
            <person name="Murat C."/>
            <person name="Nagy L.G."/>
            <person name="Nolan M."/>
            <person name="Ohm R.A."/>
            <person name="Patyshakuliyeva A."/>
            <person name="Rokas A."/>
            <person name="Ruiz-Duenas F.J."/>
            <person name="Sabat G."/>
            <person name="Salamov A."/>
            <person name="Samejima M."/>
            <person name="Schmutz J."/>
            <person name="Slot J.C."/>
            <person name="St John F."/>
            <person name="Stenlid J."/>
            <person name="Sun H."/>
            <person name="Sun S."/>
            <person name="Syed K."/>
            <person name="Tsang A."/>
            <person name="Wiebenga A."/>
            <person name="Young D."/>
            <person name="Pisabarro A."/>
            <person name="Eastwood D.C."/>
            <person name="Martin F."/>
            <person name="Cullen D."/>
            <person name="Grigoriev I.V."/>
            <person name="Hibbett D.S."/>
        </authorList>
    </citation>
    <scope>NUCLEOTIDE SEQUENCE [LARGE SCALE GENOMIC DNA]</scope>
    <source>
        <strain evidence="1 2">DJM-731 SS1</strain>
    </source>
</reference>
<dbReference type="InterPro" id="IPR027417">
    <property type="entry name" value="P-loop_NTPase"/>
</dbReference>
<gene>
    <name evidence="1" type="ORF">DACRYDRAFT_58381</name>
</gene>
<proteinExistence type="predicted"/>
<dbReference type="OrthoDB" id="432234at2759"/>
<organism evidence="1 2">
    <name type="scientific">Dacryopinax primogenitus (strain DJM 731)</name>
    <name type="common">Brown rot fungus</name>
    <dbReference type="NCBI Taxonomy" id="1858805"/>
    <lineage>
        <taxon>Eukaryota</taxon>
        <taxon>Fungi</taxon>
        <taxon>Dikarya</taxon>
        <taxon>Basidiomycota</taxon>
        <taxon>Agaricomycotina</taxon>
        <taxon>Dacrymycetes</taxon>
        <taxon>Dacrymycetales</taxon>
        <taxon>Dacrymycetaceae</taxon>
        <taxon>Dacryopinax</taxon>
    </lineage>
</organism>
<evidence type="ECO:0000313" key="1">
    <source>
        <dbReference type="EMBL" id="EJT97930.1"/>
    </source>
</evidence>
<evidence type="ECO:0000313" key="2">
    <source>
        <dbReference type="Proteomes" id="UP000030653"/>
    </source>
</evidence>
<keyword evidence="2" id="KW-1185">Reference proteome</keyword>
<dbReference type="HOGENOM" id="CLU_156296_0_0_1"/>
<dbReference type="AlphaFoldDB" id="M5FNU2"/>
<dbReference type="RefSeq" id="XP_040624828.1">
    <property type="nucleotide sequence ID" value="XM_040775495.1"/>
</dbReference>
<accession>M5FNU2</accession>